<gene>
    <name evidence="2" type="ORF">JOC49_002619</name>
</gene>
<evidence type="ECO:0000313" key="2">
    <source>
        <dbReference type="EMBL" id="MBM7563044.1"/>
    </source>
</evidence>
<sequence>MSQEFDPVDYESIPDYYEGLGEDEVVTDLENYVPGAENEETSEGGGSLMWLVIPVVILGAGVVLIKNKKKNK</sequence>
<name>A0ABS2MUF9_9FIRM</name>
<evidence type="ECO:0000256" key="1">
    <source>
        <dbReference type="SAM" id="Phobius"/>
    </source>
</evidence>
<keyword evidence="1" id="KW-0472">Membrane</keyword>
<evidence type="ECO:0000313" key="3">
    <source>
        <dbReference type="Proteomes" id="UP000767854"/>
    </source>
</evidence>
<protein>
    <recommendedName>
        <fullName evidence="4">LPXTG cell wall anchor domain-containing protein</fullName>
    </recommendedName>
</protein>
<keyword evidence="1" id="KW-0812">Transmembrane</keyword>
<dbReference type="RefSeq" id="WP_204665466.1">
    <property type="nucleotide sequence ID" value="NZ_JAFBDT010000056.1"/>
</dbReference>
<organism evidence="2 3">
    <name type="scientific">Fusibacter tunisiensis</name>
    <dbReference type="NCBI Taxonomy" id="1008308"/>
    <lineage>
        <taxon>Bacteria</taxon>
        <taxon>Bacillati</taxon>
        <taxon>Bacillota</taxon>
        <taxon>Clostridia</taxon>
        <taxon>Eubacteriales</taxon>
        <taxon>Eubacteriales Family XII. Incertae Sedis</taxon>
        <taxon>Fusibacter</taxon>
    </lineage>
</organism>
<evidence type="ECO:0008006" key="4">
    <source>
        <dbReference type="Google" id="ProtNLM"/>
    </source>
</evidence>
<keyword evidence="3" id="KW-1185">Reference proteome</keyword>
<proteinExistence type="predicted"/>
<comment type="caution">
    <text evidence="2">The sequence shown here is derived from an EMBL/GenBank/DDBJ whole genome shotgun (WGS) entry which is preliminary data.</text>
</comment>
<dbReference type="EMBL" id="JAFBDT010000056">
    <property type="protein sequence ID" value="MBM7563044.1"/>
    <property type="molecule type" value="Genomic_DNA"/>
</dbReference>
<keyword evidence="1" id="KW-1133">Transmembrane helix</keyword>
<feature type="transmembrane region" description="Helical" evidence="1">
    <location>
        <begin position="47"/>
        <end position="65"/>
    </location>
</feature>
<accession>A0ABS2MUF9</accession>
<dbReference type="Proteomes" id="UP000767854">
    <property type="component" value="Unassembled WGS sequence"/>
</dbReference>
<reference evidence="2 3" key="1">
    <citation type="submission" date="2021-01" db="EMBL/GenBank/DDBJ databases">
        <title>Genomic Encyclopedia of Type Strains, Phase IV (KMG-IV): sequencing the most valuable type-strain genomes for metagenomic binning, comparative biology and taxonomic classification.</title>
        <authorList>
            <person name="Goeker M."/>
        </authorList>
    </citation>
    <scope>NUCLEOTIDE SEQUENCE [LARGE SCALE GENOMIC DNA]</scope>
    <source>
        <strain evidence="2 3">DSM 24436</strain>
    </source>
</reference>